<dbReference type="OMA" id="CGFKSNV"/>
<dbReference type="InterPro" id="IPR036163">
    <property type="entry name" value="HMA_dom_sf"/>
</dbReference>
<name>A0A834ZCW6_TETSI</name>
<reference evidence="2 3" key="1">
    <citation type="submission" date="2020-04" db="EMBL/GenBank/DDBJ databases">
        <title>Plant Genome Project.</title>
        <authorList>
            <person name="Zhang R.-G."/>
        </authorList>
    </citation>
    <scope>NUCLEOTIDE SEQUENCE [LARGE SCALE GENOMIC DNA]</scope>
    <source>
        <strain evidence="2">YNK0</strain>
        <tissue evidence="2">Leaf</tissue>
    </source>
</reference>
<dbReference type="Proteomes" id="UP000655225">
    <property type="component" value="Unassembled WGS sequence"/>
</dbReference>
<sequence length="173" mass="17870">MESTVSATTLFTLTKTLNSSSKPFTNRLHRHFSRTHQSQILQRRFSPGKVRCICNGDFQSSNEFISISSSGTSLRSLYSAVPISSRSACISSSAASFASGGGGDGFHGKNRGGGNGGDGGSSGGEAKSKSVAGESDEVSAFSPDVIIIDVGGMTCGGCAASVKRILENQVYDV</sequence>
<dbReference type="GO" id="GO:0046872">
    <property type="term" value="F:metal ion binding"/>
    <property type="evidence" value="ECO:0007669"/>
    <property type="project" value="InterPro"/>
</dbReference>
<accession>A0A834ZCW6</accession>
<evidence type="ECO:0000256" key="1">
    <source>
        <dbReference type="SAM" id="MobiDB-lite"/>
    </source>
</evidence>
<comment type="caution">
    <text evidence="2">The sequence shown here is derived from an EMBL/GenBank/DDBJ whole genome shotgun (WGS) entry which is preliminary data.</text>
</comment>
<dbReference type="OrthoDB" id="689350at2759"/>
<dbReference type="CDD" id="cd00371">
    <property type="entry name" value="HMA"/>
    <property type="match status" value="1"/>
</dbReference>
<gene>
    <name evidence="2" type="ORF">HHK36_009479</name>
</gene>
<organism evidence="2 3">
    <name type="scientific">Tetracentron sinense</name>
    <name type="common">Spur-leaf</name>
    <dbReference type="NCBI Taxonomy" id="13715"/>
    <lineage>
        <taxon>Eukaryota</taxon>
        <taxon>Viridiplantae</taxon>
        <taxon>Streptophyta</taxon>
        <taxon>Embryophyta</taxon>
        <taxon>Tracheophyta</taxon>
        <taxon>Spermatophyta</taxon>
        <taxon>Magnoliopsida</taxon>
        <taxon>Trochodendrales</taxon>
        <taxon>Trochodendraceae</taxon>
        <taxon>Tetracentron</taxon>
    </lineage>
</organism>
<dbReference type="InterPro" id="IPR006121">
    <property type="entry name" value="HMA_dom"/>
</dbReference>
<dbReference type="SUPFAM" id="SSF55008">
    <property type="entry name" value="HMA, heavy metal-associated domain"/>
    <property type="match status" value="1"/>
</dbReference>
<protein>
    <recommendedName>
        <fullName evidence="4">HMA domain-containing protein</fullName>
    </recommendedName>
</protein>
<evidence type="ECO:0000313" key="2">
    <source>
        <dbReference type="EMBL" id="KAF8404592.1"/>
    </source>
</evidence>
<proteinExistence type="predicted"/>
<dbReference type="EMBL" id="JABCRI010000006">
    <property type="protein sequence ID" value="KAF8404592.1"/>
    <property type="molecule type" value="Genomic_DNA"/>
</dbReference>
<keyword evidence="3" id="KW-1185">Reference proteome</keyword>
<evidence type="ECO:0008006" key="4">
    <source>
        <dbReference type="Google" id="ProtNLM"/>
    </source>
</evidence>
<evidence type="ECO:0000313" key="3">
    <source>
        <dbReference type="Proteomes" id="UP000655225"/>
    </source>
</evidence>
<dbReference type="AlphaFoldDB" id="A0A834ZCW6"/>
<feature type="region of interest" description="Disordered" evidence="1">
    <location>
        <begin position="106"/>
        <end position="135"/>
    </location>
</feature>
<feature type="compositionally biased region" description="Gly residues" evidence="1">
    <location>
        <begin position="106"/>
        <end position="123"/>
    </location>
</feature>